<gene>
    <name evidence="5" type="ORF">MAGR_25790</name>
</gene>
<dbReference type="PANTHER" id="PTHR30024">
    <property type="entry name" value="ALIPHATIC SULFONATES-BINDING PROTEIN-RELATED"/>
    <property type="match status" value="1"/>
</dbReference>
<dbReference type="InterPro" id="IPR015168">
    <property type="entry name" value="SsuA/THI5"/>
</dbReference>
<dbReference type="Proteomes" id="UP000465302">
    <property type="component" value="Unassembled WGS sequence"/>
</dbReference>
<comment type="caution">
    <text evidence="5">The sequence shown here is derived from an EMBL/GenBank/DDBJ whole genome shotgun (WGS) entry which is preliminary data.</text>
</comment>
<evidence type="ECO:0000256" key="3">
    <source>
        <dbReference type="ARBA" id="ARBA00022729"/>
    </source>
</evidence>
<dbReference type="AlphaFoldDB" id="A0A7I9W1C7"/>
<proteinExistence type="inferred from homology"/>
<dbReference type="Gene3D" id="3.40.190.10">
    <property type="entry name" value="Periplasmic binding protein-like II"/>
    <property type="match status" value="2"/>
</dbReference>
<comment type="subcellular location">
    <subcellularLocation>
        <location evidence="1">Periplasm</location>
    </subcellularLocation>
</comment>
<dbReference type="PANTHER" id="PTHR30024:SF47">
    <property type="entry name" value="TAURINE-BINDING PERIPLASMIC PROTEIN"/>
    <property type="match status" value="1"/>
</dbReference>
<organism evidence="5 6">
    <name type="scientific">Mycolicibacterium agri</name>
    <name type="common">Mycobacterium agri</name>
    <dbReference type="NCBI Taxonomy" id="36811"/>
    <lineage>
        <taxon>Bacteria</taxon>
        <taxon>Bacillati</taxon>
        <taxon>Actinomycetota</taxon>
        <taxon>Actinomycetes</taxon>
        <taxon>Mycobacteriales</taxon>
        <taxon>Mycobacteriaceae</taxon>
        <taxon>Mycolicibacterium</taxon>
    </lineage>
</organism>
<dbReference type="RefSeq" id="WP_163700665.1">
    <property type="nucleotide sequence ID" value="NZ_BLKS01000001.1"/>
</dbReference>
<sequence>MKLHGVRALSALAVASLALTSCGSSDQGGGGEEKFTQVKMSYDNDDFMNQMTWMVADEKYWPELGFTEPADVTASDEYMAALTGGDVWIAQGESDAVWAAMAQGSVPLKIVGVIKDTEAWWLGVREGVDPNNLAGLKISGGPIGDRNVKVAEKLLEERGVDPKSMDFVSIPGGSDDRLTALLAGQIDVAVLQPRHEAPLVENGGQMIEKKYQEVPQETWVVREETLENHKDEVCAYIEGRVEALQYVSEGPDHTANRDAVLEIVRARGLDPSQAEIDEWTQEMSNQLALDGGSSLESFEQWNQDMIDNGNVPEGFDWKEHADFSCLTAAQEKLGLKPDPGNITG</sequence>
<dbReference type="SUPFAM" id="SSF53850">
    <property type="entry name" value="Periplasmic binding protein-like II"/>
    <property type="match status" value="1"/>
</dbReference>
<protein>
    <recommendedName>
        <fullName evidence="4">SsuA/THI5-like domain-containing protein</fullName>
    </recommendedName>
</protein>
<dbReference type="PROSITE" id="PS51257">
    <property type="entry name" value="PROKAR_LIPOPROTEIN"/>
    <property type="match status" value="1"/>
</dbReference>
<dbReference type="EMBL" id="BLKS01000001">
    <property type="protein sequence ID" value="GFG51138.1"/>
    <property type="molecule type" value="Genomic_DNA"/>
</dbReference>
<feature type="domain" description="SsuA/THI5-like" evidence="4">
    <location>
        <begin position="81"/>
        <end position="252"/>
    </location>
</feature>
<evidence type="ECO:0000313" key="6">
    <source>
        <dbReference type="Proteomes" id="UP000465302"/>
    </source>
</evidence>
<dbReference type="Pfam" id="PF09084">
    <property type="entry name" value="NMT1"/>
    <property type="match status" value="1"/>
</dbReference>
<accession>A0A7I9W1C7</accession>
<evidence type="ECO:0000313" key="5">
    <source>
        <dbReference type="EMBL" id="GFG51138.1"/>
    </source>
</evidence>
<name>A0A7I9W1C7_MYCAG</name>
<keyword evidence="3" id="KW-0732">Signal</keyword>
<dbReference type="GO" id="GO:0042597">
    <property type="term" value="C:periplasmic space"/>
    <property type="evidence" value="ECO:0007669"/>
    <property type="project" value="UniProtKB-SubCell"/>
</dbReference>
<evidence type="ECO:0000259" key="4">
    <source>
        <dbReference type="Pfam" id="PF09084"/>
    </source>
</evidence>
<reference evidence="5 6" key="1">
    <citation type="journal article" date="2019" name="Emerg. Microbes Infect.">
        <title>Comprehensive subspecies identification of 175 nontuberculous mycobacteria species based on 7547 genomic profiles.</title>
        <authorList>
            <person name="Matsumoto Y."/>
            <person name="Kinjo T."/>
            <person name="Motooka D."/>
            <person name="Nabeya D."/>
            <person name="Jung N."/>
            <person name="Uechi K."/>
            <person name="Horii T."/>
            <person name="Iida T."/>
            <person name="Fujita J."/>
            <person name="Nakamura S."/>
        </authorList>
    </citation>
    <scope>NUCLEOTIDE SEQUENCE [LARGE SCALE GENOMIC DNA]</scope>
    <source>
        <strain evidence="5 6">JCM 6377</strain>
    </source>
</reference>
<comment type="similarity">
    <text evidence="2">Belongs to the bacterial solute-binding protein SsuA/TauA family.</text>
</comment>
<evidence type="ECO:0000256" key="2">
    <source>
        <dbReference type="ARBA" id="ARBA00010742"/>
    </source>
</evidence>
<evidence type="ECO:0000256" key="1">
    <source>
        <dbReference type="ARBA" id="ARBA00004418"/>
    </source>
</evidence>